<feature type="transmembrane region" description="Helical" evidence="6">
    <location>
        <begin position="225"/>
        <end position="247"/>
    </location>
</feature>
<evidence type="ECO:0000313" key="8">
    <source>
        <dbReference type="EMBL" id="SFO74993.1"/>
    </source>
</evidence>
<protein>
    <submittedName>
        <fullName evidence="8">Threonine/homoserine efflux transporter RhtA</fullName>
    </submittedName>
</protein>
<keyword evidence="5 6" id="KW-0472">Membrane</keyword>
<evidence type="ECO:0000256" key="6">
    <source>
        <dbReference type="SAM" id="Phobius"/>
    </source>
</evidence>
<evidence type="ECO:0000313" key="9">
    <source>
        <dbReference type="Proteomes" id="UP000199564"/>
    </source>
</evidence>
<feature type="transmembrane region" description="Helical" evidence="6">
    <location>
        <begin position="254"/>
        <end position="274"/>
    </location>
</feature>
<feature type="transmembrane region" description="Helical" evidence="6">
    <location>
        <begin position="280"/>
        <end position="299"/>
    </location>
</feature>
<keyword evidence="9" id="KW-1185">Reference proteome</keyword>
<organism evidence="8 9">
    <name type="scientific">Algoriphagus ornithinivorans</name>
    <dbReference type="NCBI Taxonomy" id="226506"/>
    <lineage>
        <taxon>Bacteria</taxon>
        <taxon>Pseudomonadati</taxon>
        <taxon>Bacteroidota</taxon>
        <taxon>Cytophagia</taxon>
        <taxon>Cytophagales</taxon>
        <taxon>Cyclobacteriaceae</taxon>
        <taxon>Algoriphagus</taxon>
    </lineage>
</organism>
<dbReference type="Pfam" id="PF00892">
    <property type="entry name" value="EamA"/>
    <property type="match status" value="2"/>
</dbReference>
<gene>
    <name evidence="8" type="ORF">SAMN04488519_11350</name>
</gene>
<dbReference type="InterPro" id="IPR037185">
    <property type="entry name" value="EmrE-like"/>
</dbReference>
<keyword evidence="4 6" id="KW-1133">Transmembrane helix</keyword>
<evidence type="ECO:0000259" key="7">
    <source>
        <dbReference type="Pfam" id="PF00892"/>
    </source>
</evidence>
<dbReference type="AlphaFoldDB" id="A0A1I5JR58"/>
<evidence type="ECO:0000256" key="4">
    <source>
        <dbReference type="ARBA" id="ARBA00022989"/>
    </source>
</evidence>
<evidence type="ECO:0000256" key="5">
    <source>
        <dbReference type="ARBA" id="ARBA00023136"/>
    </source>
</evidence>
<comment type="subcellular location">
    <subcellularLocation>
        <location evidence="1">Cell membrane</location>
        <topology evidence="1">Multi-pass membrane protein</topology>
    </subcellularLocation>
</comment>
<feature type="domain" description="EamA" evidence="7">
    <location>
        <begin position="165"/>
        <end position="297"/>
    </location>
</feature>
<dbReference type="RefSeq" id="WP_175557947.1">
    <property type="nucleotide sequence ID" value="NZ_FOVW01000013.1"/>
</dbReference>
<dbReference type="PANTHER" id="PTHR32322">
    <property type="entry name" value="INNER MEMBRANE TRANSPORTER"/>
    <property type="match status" value="1"/>
</dbReference>
<dbReference type="InterPro" id="IPR050638">
    <property type="entry name" value="AA-Vitamin_Transporters"/>
</dbReference>
<accession>A0A1I5JR58</accession>
<feature type="transmembrane region" description="Helical" evidence="6">
    <location>
        <begin position="165"/>
        <end position="182"/>
    </location>
</feature>
<dbReference type="Proteomes" id="UP000199564">
    <property type="component" value="Unassembled WGS sequence"/>
</dbReference>
<keyword evidence="2" id="KW-1003">Cell membrane</keyword>
<dbReference type="EMBL" id="FOVW01000013">
    <property type="protein sequence ID" value="SFO74993.1"/>
    <property type="molecule type" value="Genomic_DNA"/>
</dbReference>
<dbReference type="PANTHER" id="PTHR32322:SF18">
    <property type="entry name" value="S-ADENOSYLMETHIONINE_S-ADENOSYLHOMOCYSTEINE TRANSPORTER"/>
    <property type="match status" value="1"/>
</dbReference>
<evidence type="ECO:0000256" key="2">
    <source>
        <dbReference type="ARBA" id="ARBA00022475"/>
    </source>
</evidence>
<sequence length="307" mass="33827">MTVQKADSIKTKGMLLALAAAIFWGISGNCAQFLFEQKNIDPSWLVCWRLILAGALLLVFSFFQSKKETLSIWKSKSSITQLIIFSILGMWAVQFSYFYSIRLSNAATATVIQYIGPVFVVSFYAIKFRRWPVLAEMASMIFAVLGTFLLVTHGTWSTLVISPQALIWGLLSALALAFYTIYPVQLLAKHSAAAVSGWGMLLGGLFFAIYLQPWQINGIWDVESFAAFGYIIVFGSLLSFFFFLTAIPLIGAQTASLLCSVEPLSAAMMAVVWLGVSFTAMDWLGTFLILSTIALLSLATKPKKLPL</sequence>
<feature type="domain" description="EamA" evidence="7">
    <location>
        <begin position="12"/>
        <end position="151"/>
    </location>
</feature>
<keyword evidence="3 6" id="KW-0812">Transmembrane</keyword>
<dbReference type="GO" id="GO:0005886">
    <property type="term" value="C:plasma membrane"/>
    <property type="evidence" value="ECO:0007669"/>
    <property type="project" value="UniProtKB-SubCell"/>
</dbReference>
<feature type="transmembrane region" description="Helical" evidence="6">
    <location>
        <begin position="83"/>
        <end position="100"/>
    </location>
</feature>
<name>A0A1I5JR58_9BACT</name>
<evidence type="ECO:0000256" key="3">
    <source>
        <dbReference type="ARBA" id="ARBA00022692"/>
    </source>
</evidence>
<proteinExistence type="predicted"/>
<feature type="transmembrane region" description="Helical" evidence="6">
    <location>
        <begin position="133"/>
        <end position="153"/>
    </location>
</feature>
<feature type="transmembrane region" description="Helical" evidence="6">
    <location>
        <begin position="194"/>
        <end position="213"/>
    </location>
</feature>
<dbReference type="SUPFAM" id="SSF103481">
    <property type="entry name" value="Multidrug resistance efflux transporter EmrE"/>
    <property type="match status" value="2"/>
</dbReference>
<feature type="transmembrane region" description="Helical" evidence="6">
    <location>
        <begin position="46"/>
        <end position="63"/>
    </location>
</feature>
<feature type="transmembrane region" description="Helical" evidence="6">
    <location>
        <begin position="106"/>
        <end position="126"/>
    </location>
</feature>
<evidence type="ECO:0000256" key="1">
    <source>
        <dbReference type="ARBA" id="ARBA00004651"/>
    </source>
</evidence>
<reference evidence="9" key="1">
    <citation type="submission" date="2016-10" db="EMBL/GenBank/DDBJ databases">
        <authorList>
            <person name="Varghese N."/>
            <person name="Submissions S."/>
        </authorList>
    </citation>
    <scope>NUCLEOTIDE SEQUENCE [LARGE SCALE GENOMIC DNA]</scope>
    <source>
        <strain evidence="9">DSM 15282</strain>
    </source>
</reference>
<dbReference type="InterPro" id="IPR000620">
    <property type="entry name" value="EamA_dom"/>
</dbReference>